<accession>A0A841Z9B5</accession>
<comment type="caution">
    <text evidence="1">The sequence shown here is derived from an EMBL/GenBank/DDBJ whole genome shotgun (WGS) entry which is preliminary data.</text>
</comment>
<evidence type="ECO:0000313" key="2">
    <source>
        <dbReference type="Proteomes" id="UP000564536"/>
    </source>
</evidence>
<dbReference type="Gene3D" id="2.115.10.20">
    <property type="entry name" value="Glycosyl hydrolase domain, family 43"/>
    <property type="match status" value="1"/>
</dbReference>
<dbReference type="InterPro" id="IPR023296">
    <property type="entry name" value="Glyco_hydro_beta-prop_sf"/>
</dbReference>
<sequence length="518" mass="58324">MKYYVKKKVGILFVFLITIGLSFGITSVLSNNVNAATDPVNFDQASTGVIQNNTAWLSTDGQPIEARSGSIIQVGDTYHWFGAERNDNNFKAINHYTSTNLAIWKKEAPAIDNTGIFKENNWVGRPWVMYNKKNDNYIMVLEQHLNGKGNRNHYRFLRAKTLSDSWELLSTDISQLFDSKGVKYGLGDLGAYQEGDEAYLLYTFDKNPFDPVDPAQKLNKSQAILKLNADFTDVSYVDRNQGKYEAYKEFNVSKSGEWPREAASIFKRNGVYYYFTSRCEGFKSSGTNYRTATSIMGDWSEQEAVQTANSNTNSYNSQHDFILPITGTKETLYMFAGDRWEGAKSAYQWSPLIFDSKGVPTIDGSEDVWSVTTIANPVLNPSFEDSIGQVISNWNKTADMTGSPYVEKHDLAADLNNQLTFYAKKSEKSNVYQTLPGLANGTYQMTISYKSSGDHVKSYMYVKDYGGEEQQVNLPTTTSWAVISTAVDVTDGKATIGFYVESPTKKWLNIDHVQFTRK</sequence>
<organism evidence="1 2">
    <name type="scientific">Listeria weihenstephanensis</name>
    <dbReference type="NCBI Taxonomy" id="1006155"/>
    <lineage>
        <taxon>Bacteria</taxon>
        <taxon>Bacillati</taxon>
        <taxon>Bacillota</taxon>
        <taxon>Bacilli</taxon>
        <taxon>Bacillales</taxon>
        <taxon>Listeriaceae</taxon>
        <taxon>Listeria</taxon>
    </lineage>
</organism>
<dbReference type="InterPro" id="IPR008979">
    <property type="entry name" value="Galactose-bd-like_sf"/>
</dbReference>
<dbReference type="SUPFAM" id="SSF49785">
    <property type="entry name" value="Galactose-binding domain-like"/>
    <property type="match status" value="1"/>
</dbReference>
<reference evidence="1 2" key="1">
    <citation type="submission" date="2020-03" db="EMBL/GenBank/DDBJ databases">
        <title>Soil Listeria distribution.</title>
        <authorList>
            <person name="Liao J."/>
            <person name="Wiedmann M."/>
        </authorList>
    </citation>
    <scope>NUCLEOTIDE SEQUENCE [LARGE SCALE GENOMIC DNA]</scope>
    <source>
        <strain evidence="1 2">FSL L7-1523</strain>
    </source>
</reference>
<dbReference type="SUPFAM" id="SSF75005">
    <property type="entry name" value="Arabinanase/levansucrase/invertase"/>
    <property type="match status" value="1"/>
</dbReference>
<dbReference type="AlphaFoldDB" id="A0A841Z9B5"/>
<dbReference type="Gene3D" id="2.60.120.260">
    <property type="entry name" value="Galactose-binding domain-like"/>
    <property type="match status" value="1"/>
</dbReference>
<dbReference type="Proteomes" id="UP000564536">
    <property type="component" value="Unassembled WGS sequence"/>
</dbReference>
<name>A0A841Z9B5_9LIST</name>
<evidence type="ECO:0000313" key="1">
    <source>
        <dbReference type="EMBL" id="MBC1501790.1"/>
    </source>
</evidence>
<dbReference type="PANTHER" id="PTHR22925:SF3">
    <property type="entry name" value="GLYCOSYL HYDROLASE FAMILY PROTEIN 43"/>
    <property type="match status" value="1"/>
</dbReference>
<protein>
    <recommendedName>
        <fullName evidence="3">Beta-xylosidase</fullName>
    </recommendedName>
</protein>
<gene>
    <name evidence="1" type="ORF">HB943_14405</name>
</gene>
<evidence type="ECO:0008006" key="3">
    <source>
        <dbReference type="Google" id="ProtNLM"/>
    </source>
</evidence>
<dbReference type="PANTHER" id="PTHR22925">
    <property type="entry name" value="GLYCOSYL HYDROLASE 43 FAMILY MEMBER"/>
    <property type="match status" value="1"/>
</dbReference>
<dbReference type="EMBL" id="JAARRL010000030">
    <property type="protein sequence ID" value="MBC1501790.1"/>
    <property type="molecule type" value="Genomic_DNA"/>
</dbReference>
<dbReference type="RefSeq" id="WP_185427209.1">
    <property type="nucleotide sequence ID" value="NZ_JAARRL010000030.1"/>
</dbReference>
<proteinExistence type="predicted"/>